<dbReference type="PANTHER" id="PTHR30055:SF234">
    <property type="entry name" value="HTH-TYPE TRANSCRIPTIONAL REGULATOR BETI"/>
    <property type="match status" value="1"/>
</dbReference>
<dbReference type="InterPro" id="IPR036271">
    <property type="entry name" value="Tet_transcr_reg_TetR-rel_C_sf"/>
</dbReference>
<keyword evidence="7" id="KW-1185">Reference proteome</keyword>
<dbReference type="PROSITE" id="PS50977">
    <property type="entry name" value="HTH_TETR_2"/>
    <property type="match status" value="1"/>
</dbReference>
<dbReference type="Pfam" id="PF00440">
    <property type="entry name" value="TetR_N"/>
    <property type="match status" value="1"/>
</dbReference>
<dbReference type="InterPro" id="IPR001647">
    <property type="entry name" value="HTH_TetR"/>
</dbReference>
<evidence type="ECO:0000256" key="3">
    <source>
        <dbReference type="ARBA" id="ARBA00023163"/>
    </source>
</evidence>
<evidence type="ECO:0000256" key="1">
    <source>
        <dbReference type="ARBA" id="ARBA00023015"/>
    </source>
</evidence>
<keyword evidence="1" id="KW-0805">Transcription regulation</keyword>
<dbReference type="RefSeq" id="WP_234659511.1">
    <property type="nucleotide sequence ID" value="NZ_AP027734.1"/>
</dbReference>
<gene>
    <name evidence="6" type="ORF">GCM10025870_28600</name>
</gene>
<dbReference type="SUPFAM" id="SSF48498">
    <property type="entry name" value="Tetracyclin repressor-like, C-terminal domain"/>
    <property type="match status" value="1"/>
</dbReference>
<dbReference type="Gene3D" id="1.10.10.60">
    <property type="entry name" value="Homeodomain-like"/>
    <property type="match status" value="1"/>
</dbReference>
<evidence type="ECO:0000256" key="2">
    <source>
        <dbReference type="ARBA" id="ARBA00023125"/>
    </source>
</evidence>
<dbReference type="Proteomes" id="UP001321477">
    <property type="component" value="Chromosome"/>
</dbReference>
<keyword evidence="3" id="KW-0804">Transcription</keyword>
<proteinExistence type="predicted"/>
<protein>
    <submittedName>
        <fullName evidence="6">TetR family transcriptional regulator</fullName>
    </submittedName>
</protein>
<evidence type="ECO:0000259" key="5">
    <source>
        <dbReference type="PROSITE" id="PS50977"/>
    </source>
</evidence>
<evidence type="ECO:0000313" key="7">
    <source>
        <dbReference type="Proteomes" id="UP001321477"/>
    </source>
</evidence>
<dbReference type="Pfam" id="PF13305">
    <property type="entry name" value="TetR_C_33"/>
    <property type="match status" value="1"/>
</dbReference>
<accession>A0ABM8H4Q1</accession>
<name>A0ABM8H4Q1_9MICO</name>
<feature type="domain" description="HTH tetR-type" evidence="5">
    <location>
        <begin position="7"/>
        <end position="67"/>
    </location>
</feature>
<dbReference type="Gene3D" id="1.10.357.10">
    <property type="entry name" value="Tetracycline Repressor, domain 2"/>
    <property type="match status" value="1"/>
</dbReference>
<keyword evidence="2 4" id="KW-0238">DNA-binding</keyword>
<dbReference type="EMBL" id="AP027734">
    <property type="protein sequence ID" value="BDZ55787.1"/>
    <property type="molecule type" value="Genomic_DNA"/>
</dbReference>
<dbReference type="InterPro" id="IPR050109">
    <property type="entry name" value="HTH-type_TetR-like_transc_reg"/>
</dbReference>
<evidence type="ECO:0000256" key="4">
    <source>
        <dbReference type="PROSITE-ProRule" id="PRU00335"/>
    </source>
</evidence>
<organism evidence="6 7">
    <name type="scientific">Agromyces marinus</name>
    <dbReference type="NCBI Taxonomy" id="1389020"/>
    <lineage>
        <taxon>Bacteria</taxon>
        <taxon>Bacillati</taxon>
        <taxon>Actinomycetota</taxon>
        <taxon>Actinomycetes</taxon>
        <taxon>Micrococcales</taxon>
        <taxon>Microbacteriaceae</taxon>
        <taxon>Agromyces</taxon>
    </lineage>
</organism>
<dbReference type="InterPro" id="IPR009057">
    <property type="entry name" value="Homeodomain-like_sf"/>
</dbReference>
<dbReference type="SUPFAM" id="SSF46689">
    <property type="entry name" value="Homeodomain-like"/>
    <property type="match status" value="1"/>
</dbReference>
<dbReference type="PANTHER" id="PTHR30055">
    <property type="entry name" value="HTH-TYPE TRANSCRIPTIONAL REGULATOR RUTR"/>
    <property type="match status" value="1"/>
</dbReference>
<dbReference type="InterPro" id="IPR025996">
    <property type="entry name" value="MT1864/Rv1816-like_C"/>
</dbReference>
<sequence>MRTDLSSGTRDRILQAAIRLVRDGRAHELTVRRVAADAQCSTIGVYTHFGDKAGLLEAVIVDAFDDFATALAATDDLGDPGTRLRESAGAYRAWALAHPRRYLFMFTPSSEDFAVSPSVAERTHRVFLAHRRRVADAMASRAIAPGDADEIAHYLWAVVHGHVMLEILGAASAARTHPDQTFGRAVDRALGYPG</sequence>
<feature type="DNA-binding region" description="H-T-H motif" evidence="4">
    <location>
        <begin position="30"/>
        <end position="49"/>
    </location>
</feature>
<evidence type="ECO:0000313" key="6">
    <source>
        <dbReference type="EMBL" id="BDZ55787.1"/>
    </source>
</evidence>
<reference evidence="7" key="1">
    <citation type="journal article" date="2019" name="Int. J. Syst. Evol. Microbiol.">
        <title>The Global Catalogue of Microorganisms (GCM) 10K type strain sequencing project: providing services to taxonomists for standard genome sequencing and annotation.</title>
        <authorList>
            <consortium name="The Broad Institute Genomics Platform"/>
            <consortium name="The Broad Institute Genome Sequencing Center for Infectious Disease"/>
            <person name="Wu L."/>
            <person name="Ma J."/>
        </authorList>
    </citation>
    <scope>NUCLEOTIDE SEQUENCE [LARGE SCALE GENOMIC DNA]</scope>
    <source>
        <strain evidence="7">NBRC 109019</strain>
    </source>
</reference>